<evidence type="ECO:0000313" key="8">
    <source>
        <dbReference type="Proteomes" id="UP001217089"/>
    </source>
</evidence>
<accession>A0ABQ9FRL0</accession>
<keyword evidence="2 5" id="KW-0812">Transmembrane</keyword>
<proteinExistence type="predicted"/>
<organism evidence="7 8">
    <name type="scientific">Tegillarca granosa</name>
    <name type="common">Malaysian cockle</name>
    <name type="synonym">Anadara granosa</name>
    <dbReference type="NCBI Taxonomy" id="220873"/>
    <lineage>
        <taxon>Eukaryota</taxon>
        <taxon>Metazoa</taxon>
        <taxon>Spiralia</taxon>
        <taxon>Lophotrochozoa</taxon>
        <taxon>Mollusca</taxon>
        <taxon>Bivalvia</taxon>
        <taxon>Autobranchia</taxon>
        <taxon>Pteriomorphia</taxon>
        <taxon>Arcoida</taxon>
        <taxon>Arcoidea</taxon>
        <taxon>Arcidae</taxon>
        <taxon>Tegillarca</taxon>
    </lineage>
</organism>
<comment type="caution">
    <text evidence="7">The sequence shown here is derived from an EMBL/GenBank/DDBJ whole genome shotgun (WGS) entry which is preliminary data.</text>
</comment>
<dbReference type="InterPro" id="IPR036513">
    <property type="entry name" value="STAS_dom_sf"/>
</dbReference>
<dbReference type="InterPro" id="IPR011547">
    <property type="entry name" value="SLC26A/SulP_dom"/>
</dbReference>
<evidence type="ECO:0000313" key="7">
    <source>
        <dbReference type="EMBL" id="KAJ8318582.1"/>
    </source>
</evidence>
<comment type="subcellular location">
    <subcellularLocation>
        <location evidence="1">Membrane</location>
        <topology evidence="1">Multi-pass membrane protein</topology>
    </subcellularLocation>
</comment>
<feature type="transmembrane region" description="Helical" evidence="5">
    <location>
        <begin position="67"/>
        <end position="91"/>
    </location>
</feature>
<dbReference type="InterPro" id="IPR002645">
    <property type="entry name" value="STAS_dom"/>
</dbReference>
<evidence type="ECO:0000256" key="1">
    <source>
        <dbReference type="ARBA" id="ARBA00004141"/>
    </source>
</evidence>
<dbReference type="SUPFAM" id="SSF52091">
    <property type="entry name" value="SpoIIaa-like"/>
    <property type="match status" value="1"/>
</dbReference>
<dbReference type="Pfam" id="PF01740">
    <property type="entry name" value="STAS"/>
    <property type="match status" value="1"/>
</dbReference>
<evidence type="ECO:0000259" key="6">
    <source>
        <dbReference type="PROSITE" id="PS50801"/>
    </source>
</evidence>
<evidence type="ECO:0000256" key="2">
    <source>
        <dbReference type="ARBA" id="ARBA00022692"/>
    </source>
</evidence>
<dbReference type="InterPro" id="IPR001902">
    <property type="entry name" value="SLC26A/SulP_fam"/>
</dbReference>
<sequence length="483" mass="51718">MSEGQLKDLQCDLIAGFTVALTVMPQGLAYAKIAQLPPQDITLGPTAIMSLMTAAFASSPVSNDPTYAILMCLMCGIIQFVMGLFNLGILVNFISYPVINAFTSAAAITIAVGQLKGILGLHDIPREFLHMVYETCAKIPETNVWDLTMGLICLVVLFGLKKLRALQWNDDPNDPPPGICKPANAIVVVTASGVVAILLSQNIDVISKTGDLTPGLPPFRIPDFSLHSHNVTKSTGEIFTDIGAGFIIVPLLGLVELIAIGKAFARQNNYKIKPTQELIAVGIANMVSCLVSSYPVTGSFSRTAVNSQSGVRTPASGIVTGISLLMLLYPMARPSNRADYKEEMAHNLGVTVVTLDSGLKFPAIEYVHQKVIQAAQSESKGTRSVILDCGRVSGIDYSTVQGITEIIADLKRNDAQIVFAGLPKNILEHLQSAEIPGLLVSSSVEEGCKLLQDETKPLTDEDGLKLDSDSTIIVEVNNHHSHL</sequence>
<feature type="transmembrane region" description="Helical" evidence="5">
    <location>
        <begin position="277"/>
        <end position="295"/>
    </location>
</feature>
<name>A0ABQ9FRL0_TEGGR</name>
<feature type="transmembrane region" description="Helical" evidence="5">
    <location>
        <begin position="181"/>
        <end position="199"/>
    </location>
</feature>
<protein>
    <recommendedName>
        <fullName evidence="6">STAS domain-containing protein</fullName>
    </recommendedName>
</protein>
<dbReference type="PANTHER" id="PTHR11814">
    <property type="entry name" value="SULFATE TRANSPORTER"/>
    <property type="match status" value="1"/>
</dbReference>
<keyword evidence="4 5" id="KW-0472">Membrane</keyword>
<feature type="transmembrane region" description="Helical" evidence="5">
    <location>
        <begin position="98"/>
        <end position="122"/>
    </location>
</feature>
<reference evidence="7 8" key="1">
    <citation type="submission" date="2022-12" db="EMBL/GenBank/DDBJ databases">
        <title>Chromosome-level genome of Tegillarca granosa.</title>
        <authorList>
            <person name="Kim J."/>
        </authorList>
    </citation>
    <scope>NUCLEOTIDE SEQUENCE [LARGE SCALE GENOMIC DNA]</scope>
    <source>
        <strain evidence="7">Teg-2019</strain>
        <tissue evidence="7">Adductor muscle</tissue>
    </source>
</reference>
<dbReference type="Proteomes" id="UP001217089">
    <property type="component" value="Unassembled WGS sequence"/>
</dbReference>
<dbReference type="EMBL" id="JARBDR010000214">
    <property type="protein sequence ID" value="KAJ8318582.1"/>
    <property type="molecule type" value="Genomic_DNA"/>
</dbReference>
<evidence type="ECO:0000256" key="5">
    <source>
        <dbReference type="SAM" id="Phobius"/>
    </source>
</evidence>
<dbReference type="PROSITE" id="PS50801">
    <property type="entry name" value="STAS"/>
    <property type="match status" value="1"/>
</dbReference>
<keyword evidence="3 5" id="KW-1133">Transmembrane helix</keyword>
<feature type="transmembrane region" description="Helical" evidence="5">
    <location>
        <begin position="13"/>
        <end position="31"/>
    </location>
</feature>
<gene>
    <name evidence="7" type="ORF">KUTeg_003673</name>
</gene>
<dbReference type="CDD" id="cd07042">
    <property type="entry name" value="STAS_SulP_like_sulfate_transporter"/>
    <property type="match status" value="1"/>
</dbReference>
<feature type="domain" description="STAS" evidence="6">
    <location>
        <begin position="340"/>
        <end position="435"/>
    </location>
</feature>
<feature type="transmembrane region" description="Helical" evidence="5">
    <location>
        <begin position="242"/>
        <end position="265"/>
    </location>
</feature>
<dbReference type="Gene3D" id="3.30.750.24">
    <property type="entry name" value="STAS domain"/>
    <property type="match status" value="1"/>
</dbReference>
<keyword evidence="8" id="KW-1185">Reference proteome</keyword>
<evidence type="ECO:0000256" key="3">
    <source>
        <dbReference type="ARBA" id="ARBA00022989"/>
    </source>
</evidence>
<evidence type="ECO:0000256" key="4">
    <source>
        <dbReference type="ARBA" id="ARBA00023136"/>
    </source>
</evidence>
<feature type="transmembrane region" description="Helical" evidence="5">
    <location>
        <begin position="315"/>
        <end position="332"/>
    </location>
</feature>
<feature type="transmembrane region" description="Helical" evidence="5">
    <location>
        <begin position="142"/>
        <end position="160"/>
    </location>
</feature>
<dbReference type="Pfam" id="PF00916">
    <property type="entry name" value="Sulfate_transp"/>
    <property type="match status" value="2"/>
</dbReference>